<keyword evidence="8" id="KW-0223">Dioxygenase</keyword>
<feature type="domain" description="Rieske" evidence="7">
    <location>
        <begin position="33"/>
        <end position="137"/>
    </location>
</feature>
<sequence length="375" mass="41522">MRPAGRARGLPAAAYTSDRVFAFERDRFWRGGWTCLGRADRLAEPGDQAGLDVAGAGVLVVRDAAGRLRTFRNTCRHRGHELVARDCVVRRPTVWCAYHAWVYRLDGTLRNAPRYDPPPDADLDLLPVRSAQWRGWLFADLSGDAPPLPDVVGDLDSVLAPYRPEELRVVASRSYDVAANWKLVVENYLECYHCPSTHPQLSRVQRTEGGESFTPTDGWLGGHLDLRNSANAMSLDGTGPGWTFPRLDEDAARQVRYHLLPPDLFVTATPDHLVTHRLVPVATDRTRVECEWLLPAELVAAGTDPGYAVDFWHTTNRQDWAACESVQRGISGGGYRPGPLAPHEDLLHTFLVRVATAYRTGGPLSPARPTVEPAP</sequence>
<dbReference type="Pfam" id="PF00848">
    <property type="entry name" value="Ring_hydroxyl_A"/>
    <property type="match status" value="1"/>
</dbReference>
<evidence type="ECO:0000313" key="8">
    <source>
        <dbReference type="EMBL" id="MFB6395711.1"/>
    </source>
</evidence>
<evidence type="ECO:0000259" key="7">
    <source>
        <dbReference type="PROSITE" id="PS51296"/>
    </source>
</evidence>
<gene>
    <name evidence="8" type="ORF">AAFH96_21735</name>
</gene>
<dbReference type="InterPro" id="IPR036922">
    <property type="entry name" value="Rieske_2Fe-2S_sf"/>
</dbReference>
<evidence type="ECO:0000256" key="1">
    <source>
        <dbReference type="ARBA" id="ARBA00001962"/>
    </source>
</evidence>
<name>A0ABV5CV64_9ACTN</name>
<keyword evidence="9" id="KW-1185">Reference proteome</keyword>
<dbReference type="Gene3D" id="2.102.10.10">
    <property type="entry name" value="Rieske [2Fe-2S] iron-sulphur domain"/>
    <property type="match status" value="1"/>
</dbReference>
<keyword evidence="5" id="KW-0408">Iron</keyword>
<dbReference type="SUPFAM" id="SSF55961">
    <property type="entry name" value="Bet v1-like"/>
    <property type="match status" value="1"/>
</dbReference>
<evidence type="ECO:0000313" key="9">
    <source>
        <dbReference type="Proteomes" id="UP001582793"/>
    </source>
</evidence>
<keyword evidence="3" id="KW-0479">Metal-binding</keyword>
<evidence type="ECO:0000256" key="2">
    <source>
        <dbReference type="ARBA" id="ARBA00022714"/>
    </source>
</evidence>
<dbReference type="InterPro" id="IPR001663">
    <property type="entry name" value="Rng_hydr_dOase-A"/>
</dbReference>
<dbReference type="GO" id="GO:0051213">
    <property type="term" value="F:dioxygenase activity"/>
    <property type="evidence" value="ECO:0007669"/>
    <property type="project" value="UniProtKB-KW"/>
</dbReference>
<evidence type="ECO:0000256" key="3">
    <source>
        <dbReference type="ARBA" id="ARBA00022723"/>
    </source>
</evidence>
<dbReference type="EMBL" id="JBCGDC010000067">
    <property type="protein sequence ID" value="MFB6395711.1"/>
    <property type="molecule type" value="Genomic_DNA"/>
</dbReference>
<dbReference type="Pfam" id="PF00355">
    <property type="entry name" value="Rieske"/>
    <property type="match status" value="1"/>
</dbReference>
<dbReference type="InterPro" id="IPR017941">
    <property type="entry name" value="Rieske_2Fe-2S"/>
</dbReference>
<keyword evidence="4" id="KW-0560">Oxidoreductase</keyword>
<evidence type="ECO:0000256" key="5">
    <source>
        <dbReference type="ARBA" id="ARBA00023004"/>
    </source>
</evidence>
<comment type="caution">
    <text evidence="8">The sequence shown here is derived from an EMBL/GenBank/DDBJ whole genome shotgun (WGS) entry which is preliminary data.</text>
</comment>
<dbReference type="Gene3D" id="3.90.380.10">
    <property type="entry name" value="Naphthalene 1,2-dioxygenase Alpha Subunit, Chain A, domain 1"/>
    <property type="match status" value="1"/>
</dbReference>
<evidence type="ECO:0000256" key="4">
    <source>
        <dbReference type="ARBA" id="ARBA00023002"/>
    </source>
</evidence>
<dbReference type="Proteomes" id="UP001582793">
    <property type="component" value="Unassembled WGS sequence"/>
</dbReference>
<reference evidence="8 9" key="1">
    <citation type="submission" date="2024-04" db="EMBL/GenBank/DDBJ databases">
        <title>Polymorphospora sp. isolated from Baiyangdian Lake in Xiong'an New Area.</title>
        <authorList>
            <person name="Zhang X."/>
            <person name="Liu J."/>
        </authorList>
    </citation>
    <scope>NUCLEOTIDE SEQUENCE [LARGE SCALE GENOMIC DNA]</scope>
    <source>
        <strain evidence="8 9">2-325</strain>
    </source>
</reference>
<dbReference type="SUPFAM" id="SSF50022">
    <property type="entry name" value="ISP domain"/>
    <property type="match status" value="1"/>
</dbReference>
<keyword evidence="6" id="KW-0411">Iron-sulfur</keyword>
<comment type="cofactor">
    <cofactor evidence="1">
        <name>Fe cation</name>
        <dbReference type="ChEBI" id="CHEBI:24875"/>
    </cofactor>
</comment>
<dbReference type="PANTHER" id="PTHR43756">
    <property type="entry name" value="CHOLINE MONOOXYGENASE, CHLOROPLASTIC"/>
    <property type="match status" value="1"/>
</dbReference>
<accession>A0ABV5CV64</accession>
<dbReference type="PROSITE" id="PS51296">
    <property type="entry name" value="RIESKE"/>
    <property type="match status" value="1"/>
</dbReference>
<dbReference type="CDD" id="cd03469">
    <property type="entry name" value="Rieske_RO_Alpha_N"/>
    <property type="match status" value="1"/>
</dbReference>
<organism evidence="8 9">
    <name type="scientific">Polymorphospora lycopeni</name>
    <dbReference type="NCBI Taxonomy" id="3140240"/>
    <lineage>
        <taxon>Bacteria</taxon>
        <taxon>Bacillati</taxon>
        <taxon>Actinomycetota</taxon>
        <taxon>Actinomycetes</taxon>
        <taxon>Micromonosporales</taxon>
        <taxon>Micromonosporaceae</taxon>
        <taxon>Polymorphospora</taxon>
    </lineage>
</organism>
<protein>
    <submittedName>
        <fullName evidence="8">Aromatic ring-hydroxylating dioxygenase subunit alpha</fullName>
    </submittedName>
</protein>
<dbReference type="RefSeq" id="WP_375735434.1">
    <property type="nucleotide sequence ID" value="NZ_JBCGDC010000067.1"/>
</dbReference>
<dbReference type="PANTHER" id="PTHR43756:SF5">
    <property type="entry name" value="CHOLINE MONOOXYGENASE, CHLOROPLASTIC"/>
    <property type="match status" value="1"/>
</dbReference>
<dbReference type="PRINTS" id="PR00090">
    <property type="entry name" value="RNGDIOXGNASE"/>
</dbReference>
<dbReference type="InterPro" id="IPR015879">
    <property type="entry name" value="Ring_hydroxy_dOase_asu_C_dom"/>
</dbReference>
<proteinExistence type="predicted"/>
<evidence type="ECO:0000256" key="6">
    <source>
        <dbReference type="ARBA" id="ARBA00023014"/>
    </source>
</evidence>
<keyword evidence="2" id="KW-0001">2Fe-2S</keyword>